<feature type="chain" id="PRO_5027070067" description="Lipoprotein" evidence="1">
    <location>
        <begin position="25"/>
        <end position="246"/>
    </location>
</feature>
<dbReference type="EMBL" id="WFKK01000001">
    <property type="protein sequence ID" value="KAB7891286.1"/>
    <property type="molecule type" value="Genomic_DNA"/>
</dbReference>
<dbReference type="PROSITE" id="PS51257">
    <property type="entry name" value="PROKAR_LIPOPROTEIN"/>
    <property type="match status" value="1"/>
</dbReference>
<dbReference type="AlphaFoldDB" id="A0A6L4WW71"/>
<dbReference type="Proteomes" id="UP000472839">
    <property type="component" value="Unassembled WGS sequence"/>
</dbReference>
<keyword evidence="1" id="KW-0732">Signal</keyword>
<evidence type="ECO:0000313" key="3">
    <source>
        <dbReference type="Proteomes" id="UP000472839"/>
    </source>
</evidence>
<feature type="signal peptide" evidence="1">
    <location>
        <begin position="1"/>
        <end position="24"/>
    </location>
</feature>
<organism evidence="2 3">
    <name type="scientific">Poseidonibacter ostreae</name>
    <dbReference type="NCBI Taxonomy" id="2654171"/>
    <lineage>
        <taxon>Bacteria</taxon>
        <taxon>Pseudomonadati</taxon>
        <taxon>Campylobacterota</taxon>
        <taxon>Epsilonproteobacteria</taxon>
        <taxon>Campylobacterales</taxon>
        <taxon>Arcobacteraceae</taxon>
        <taxon>Poseidonibacter</taxon>
    </lineage>
</organism>
<name>A0A6L4WW71_9BACT</name>
<proteinExistence type="predicted"/>
<accession>A0A6L4WW71</accession>
<dbReference type="RefSeq" id="WP_152279388.1">
    <property type="nucleotide sequence ID" value="NZ_WFKK01000001.1"/>
</dbReference>
<evidence type="ECO:0000313" key="2">
    <source>
        <dbReference type="EMBL" id="KAB7891286.1"/>
    </source>
</evidence>
<protein>
    <recommendedName>
        <fullName evidence="4">Lipoprotein</fullName>
    </recommendedName>
</protein>
<gene>
    <name evidence="2" type="ORF">GBG19_00185</name>
</gene>
<evidence type="ECO:0000256" key="1">
    <source>
        <dbReference type="SAM" id="SignalP"/>
    </source>
</evidence>
<sequence>MKIKNVAKYLIAPMALLVVGCSSASNGIMTSSLSTNELGQVCVEPNSRANLHKLVEKVSKKSNSNYQYQNEKNDLELSYLTFEDKECFSSIVDLKTYIDNNTDFKLNVSKVKREDNYWEKGFTLRNAKIIDAINYINSTNNTRIEYFDENITLKDSNVKIYSFKDLYNYIVSTTPYYLREVKANLSSSNKKSKFYTLGYLVNKVEFDKSNEVVSNLNKAKHSLSKTMSRGTIQRLDEVIEEMKNFD</sequence>
<evidence type="ECO:0008006" key="4">
    <source>
        <dbReference type="Google" id="ProtNLM"/>
    </source>
</evidence>
<comment type="caution">
    <text evidence="2">The sequence shown here is derived from an EMBL/GenBank/DDBJ whole genome shotgun (WGS) entry which is preliminary data.</text>
</comment>
<reference evidence="2 3" key="1">
    <citation type="submission" date="2019-10" db="EMBL/GenBank/DDBJ databases">
        <title>Poseidonibacter ostreae sp. nov., isolated from the gut of the Ostrea denselamellosa.</title>
        <authorList>
            <person name="Choi A."/>
        </authorList>
    </citation>
    <scope>NUCLEOTIDE SEQUENCE [LARGE SCALE GENOMIC DNA]</scope>
    <source>
        <strain evidence="2 3">SJOD-M-33</strain>
    </source>
</reference>